<accession>A0A4Q9M694</accession>
<name>A0A4Q9M694_9APHY</name>
<feature type="region of interest" description="Disordered" evidence="1">
    <location>
        <begin position="254"/>
        <end position="283"/>
    </location>
</feature>
<dbReference type="AlphaFoldDB" id="A0A4Q9M694"/>
<dbReference type="Proteomes" id="UP000292957">
    <property type="component" value="Unassembled WGS sequence"/>
</dbReference>
<protein>
    <submittedName>
        <fullName evidence="2">Uncharacterized protein</fullName>
    </submittedName>
</protein>
<evidence type="ECO:0000313" key="2">
    <source>
        <dbReference type="EMBL" id="TBU22409.1"/>
    </source>
</evidence>
<evidence type="ECO:0000256" key="1">
    <source>
        <dbReference type="SAM" id="MobiDB-lite"/>
    </source>
</evidence>
<sequence>MATLDSLKPRLYHLAETRTKHFGSAEDVRYVTLFVNGMSATFNVVLPTTDIILALTPEQEIWQCLELAEGDSLRACDISEGQRRVVLKILYAYYACYFQNGITPADTKLFFRLVAEAAMALDDHEPADVVLEDLVDYIDGTFPSDSLVSILSTVYRPRLTITCTSPPPATSVSPLSDVSPAIAPLGHPAPAPTIAGMRIQPPRPLPKRGYAARPVSPVHRSPATISSPASLLSPSALAAEMTLGNCVPLHAPVSQDNGWESDDSLPSLESVAGSDSGGEEPYILHRGSYESVLGDIEDLMASLVRE</sequence>
<organism evidence="2">
    <name type="scientific">Dichomitus squalens</name>
    <dbReference type="NCBI Taxonomy" id="114155"/>
    <lineage>
        <taxon>Eukaryota</taxon>
        <taxon>Fungi</taxon>
        <taxon>Dikarya</taxon>
        <taxon>Basidiomycota</taxon>
        <taxon>Agaricomycotina</taxon>
        <taxon>Agaricomycetes</taxon>
        <taxon>Polyporales</taxon>
        <taxon>Polyporaceae</taxon>
        <taxon>Dichomitus</taxon>
    </lineage>
</organism>
<gene>
    <name evidence="2" type="ORF">BD311DRAFT_811521</name>
</gene>
<dbReference type="OrthoDB" id="2758025at2759"/>
<reference evidence="2" key="1">
    <citation type="submission" date="2019-01" db="EMBL/GenBank/DDBJ databases">
        <title>Draft genome sequences of three monokaryotic isolates of the white-rot basidiomycete fungus Dichomitus squalens.</title>
        <authorList>
            <consortium name="DOE Joint Genome Institute"/>
            <person name="Lopez S.C."/>
            <person name="Andreopoulos B."/>
            <person name="Pangilinan J."/>
            <person name="Lipzen A."/>
            <person name="Riley R."/>
            <person name="Ahrendt S."/>
            <person name="Ng V."/>
            <person name="Barry K."/>
            <person name="Daum C."/>
            <person name="Grigoriev I.V."/>
            <person name="Hilden K.S."/>
            <person name="Makela M.R."/>
            <person name="de Vries R.P."/>
        </authorList>
    </citation>
    <scope>NUCLEOTIDE SEQUENCE [LARGE SCALE GENOMIC DNA]</scope>
    <source>
        <strain evidence="2">OM18370.1</strain>
    </source>
</reference>
<dbReference type="EMBL" id="ML143543">
    <property type="protein sequence ID" value="TBU22409.1"/>
    <property type="molecule type" value="Genomic_DNA"/>
</dbReference>
<proteinExistence type="predicted"/>